<reference evidence="1 2" key="1">
    <citation type="submission" date="2023-10" db="EMBL/GenBank/DDBJ databases">
        <title>Genomes of two closely related lineages of the louse Polyplax serrata with different host specificities.</title>
        <authorList>
            <person name="Martinu J."/>
            <person name="Tarabai H."/>
            <person name="Stefka J."/>
            <person name="Hypsa V."/>
        </authorList>
    </citation>
    <scope>NUCLEOTIDE SEQUENCE [LARGE SCALE GENOMIC DNA]</scope>
    <source>
        <strain evidence="1">HR10_N</strain>
    </source>
</reference>
<dbReference type="AlphaFoldDB" id="A0AAN8NTG0"/>
<proteinExistence type="predicted"/>
<evidence type="ECO:0000313" key="1">
    <source>
        <dbReference type="EMBL" id="KAK6621374.1"/>
    </source>
</evidence>
<evidence type="ECO:0000313" key="2">
    <source>
        <dbReference type="Proteomes" id="UP001372834"/>
    </source>
</evidence>
<dbReference type="EMBL" id="JAWJWE010000039">
    <property type="protein sequence ID" value="KAK6621374.1"/>
    <property type="molecule type" value="Genomic_DNA"/>
</dbReference>
<accession>A0AAN8NTG0</accession>
<comment type="caution">
    <text evidence="1">The sequence shown here is derived from an EMBL/GenBank/DDBJ whole genome shotgun (WGS) entry which is preliminary data.</text>
</comment>
<organism evidence="1 2">
    <name type="scientific">Polyplax serrata</name>
    <name type="common">Common mouse louse</name>
    <dbReference type="NCBI Taxonomy" id="468196"/>
    <lineage>
        <taxon>Eukaryota</taxon>
        <taxon>Metazoa</taxon>
        <taxon>Ecdysozoa</taxon>
        <taxon>Arthropoda</taxon>
        <taxon>Hexapoda</taxon>
        <taxon>Insecta</taxon>
        <taxon>Pterygota</taxon>
        <taxon>Neoptera</taxon>
        <taxon>Paraneoptera</taxon>
        <taxon>Psocodea</taxon>
        <taxon>Troctomorpha</taxon>
        <taxon>Phthiraptera</taxon>
        <taxon>Anoplura</taxon>
        <taxon>Polyplacidae</taxon>
        <taxon>Polyplax</taxon>
    </lineage>
</organism>
<gene>
    <name evidence="1" type="ORF">RUM43_011680</name>
</gene>
<dbReference type="Proteomes" id="UP001372834">
    <property type="component" value="Unassembled WGS sequence"/>
</dbReference>
<protein>
    <submittedName>
        <fullName evidence="1">Uncharacterized protein</fullName>
    </submittedName>
</protein>
<name>A0AAN8NTG0_POLSC</name>
<sequence>MTIFTGPPQSENRRRGDVTVSLTRNGKETRPNQAQRVPHLTNCDELRGQLRIHPGGVNLFDSNESPLNVCCLAVLCLAFDSVTSVTTEKQIKLEDIEKDTLNAAHQAKLEKQVQEQQQHQQQQQYQYQYQYQQPTFQYGGQQSVSYQTPNSYFQYVVPQQYLPQTHSQYIPLSGDQSSLTSKTTSVAHGTPSGQTYQFYMSPQIASALSGYHSGLSLDALASSQPLIMTFPTSLAGLQQNQHQYYQSALQYYPSQTQQATQFYYTPQVTDQTSPVQYGSGIAATSGTTASTTAAASYPTAHQFVAYQPLTSAKGSSSYSHFISSVPQSFPTHSYTTQHGFSSLYTPQAFAAGNVYSNTETPIFVTMKAPKHLVASTGQKQQFSQLHTTTLSPLQTKYLNSPQYLAQNYNTIQSSQLYSKGSLSSGIKSTVSPPLKGSLVHSGSSSSVVAAVPGSVSSSGGSSSSSSSGSYYSPGSSHHVSFPAPAFKALPSRNYAV</sequence>